<evidence type="ECO:0000313" key="1">
    <source>
        <dbReference type="EMBL" id="KAK3788644.1"/>
    </source>
</evidence>
<dbReference type="Proteomes" id="UP001283361">
    <property type="component" value="Unassembled WGS sequence"/>
</dbReference>
<organism evidence="1 2">
    <name type="scientific">Elysia crispata</name>
    <name type="common">lettuce slug</name>
    <dbReference type="NCBI Taxonomy" id="231223"/>
    <lineage>
        <taxon>Eukaryota</taxon>
        <taxon>Metazoa</taxon>
        <taxon>Spiralia</taxon>
        <taxon>Lophotrochozoa</taxon>
        <taxon>Mollusca</taxon>
        <taxon>Gastropoda</taxon>
        <taxon>Heterobranchia</taxon>
        <taxon>Euthyneura</taxon>
        <taxon>Panpulmonata</taxon>
        <taxon>Sacoglossa</taxon>
        <taxon>Placobranchoidea</taxon>
        <taxon>Plakobranchidae</taxon>
        <taxon>Elysia</taxon>
    </lineage>
</organism>
<name>A0AAE1AIP5_9GAST</name>
<keyword evidence="2" id="KW-1185">Reference proteome</keyword>
<accession>A0AAE1AIP5</accession>
<protein>
    <submittedName>
        <fullName evidence="1">Uncharacterized protein</fullName>
    </submittedName>
</protein>
<evidence type="ECO:0000313" key="2">
    <source>
        <dbReference type="Proteomes" id="UP001283361"/>
    </source>
</evidence>
<gene>
    <name evidence="1" type="ORF">RRG08_031300</name>
</gene>
<dbReference type="EMBL" id="JAWDGP010001753">
    <property type="protein sequence ID" value="KAK3788644.1"/>
    <property type="molecule type" value="Genomic_DNA"/>
</dbReference>
<proteinExistence type="predicted"/>
<dbReference type="AlphaFoldDB" id="A0AAE1AIP5"/>
<reference evidence="1" key="1">
    <citation type="journal article" date="2023" name="G3 (Bethesda)">
        <title>A reference genome for the long-term kleptoplast-retaining sea slug Elysia crispata morphotype clarki.</title>
        <authorList>
            <person name="Eastman K.E."/>
            <person name="Pendleton A.L."/>
            <person name="Shaikh M.A."/>
            <person name="Suttiyut T."/>
            <person name="Ogas R."/>
            <person name="Tomko P."/>
            <person name="Gavelis G."/>
            <person name="Widhalm J.R."/>
            <person name="Wisecaver J.H."/>
        </authorList>
    </citation>
    <scope>NUCLEOTIDE SEQUENCE</scope>
    <source>
        <strain evidence="1">ECLA1</strain>
    </source>
</reference>
<sequence>MRNVFGYFHLITTIGTSTDILFGGGYYPEIPVLTSRATLHSGCGLGETQRLLYFVTPILPCGLFAVHSPFWDLFGAGWVRRNVYCTSLLQSYPVACLPFTPLSGTSWVRVGSDEVSTKGTKHILRTVILSTVTVFTASSELAESAGKHCSILLLVRTCKLALSSARAASELAESAGKHCSILLLVRTCKLALSSARAVSELAESANKHYSKLLLVRTCKLAPSSARAASKLTATRQLAKTAFGADTGAYS</sequence>
<comment type="caution">
    <text evidence="1">The sequence shown here is derived from an EMBL/GenBank/DDBJ whole genome shotgun (WGS) entry which is preliminary data.</text>
</comment>